<feature type="chain" id="PRO_5011546160" evidence="2">
    <location>
        <begin position="27"/>
        <end position="151"/>
    </location>
</feature>
<evidence type="ECO:0000256" key="1">
    <source>
        <dbReference type="SAM" id="MobiDB-lite"/>
    </source>
</evidence>
<proteinExistence type="predicted"/>
<name>A0A1G7YXW5_9ACTN</name>
<sequence length="151" mass="16086">MFKRRVALVAAVAALGVAGLAGPALADDGPVRVHGGETAVLGVQLTCRLSDGEVVKFSKAKSAELVKEDFVKKAFVKKGKTGVRDDRVSIRLPAEKLPVKVKDGKHIKPGKHIKTGKLDRVIHLTCVWDGPAGSGDKEPGKKLDKLEAVYE</sequence>
<organism evidence="3 4">
    <name type="scientific">Nonomuraea jiangxiensis</name>
    <dbReference type="NCBI Taxonomy" id="633440"/>
    <lineage>
        <taxon>Bacteria</taxon>
        <taxon>Bacillati</taxon>
        <taxon>Actinomycetota</taxon>
        <taxon>Actinomycetes</taxon>
        <taxon>Streptosporangiales</taxon>
        <taxon>Streptosporangiaceae</taxon>
        <taxon>Nonomuraea</taxon>
    </lineage>
</organism>
<gene>
    <name evidence="3" type="ORF">SAMN05421869_101249</name>
</gene>
<dbReference type="EMBL" id="FNDJ01000001">
    <property type="protein sequence ID" value="SDH01291.1"/>
    <property type="molecule type" value="Genomic_DNA"/>
</dbReference>
<feature type="region of interest" description="Disordered" evidence="1">
    <location>
        <begin position="131"/>
        <end position="151"/>
    </location>
</feature>
<accession>A0A1G7YXW5</accession>
<dbReference type="OrthoDB" id="3543917at2"/>
<feature type="signal peptide" evidence="2">
    <location>
        <begin position="1"/>
        <end position="26"/>
    </location>
</feature>
<dbReference type="STRING" id="633440.SAMN05421869_101249"/>
<evidence type="ECO:0000313" key="3">
    <source>
        <dbReference type="EMBL" id="SDH01291.1"/>
    </source>
</evidence>
<feature type="compositionally biased region" description="Basic and acidic residues" evidence="1">
    <location>
        <begin position="135"/>
        <end position="151"/>
    </location>
</feature>
<reference evidence="3 4" key="1">
    <citation type="submission" date="2016-10" db="EMBL/GenBank/DDBJ databases">
        <authorList>
            <person name="de Groot N.N."/>
        </authorList>
    </citation>
    <scope>NUCLEOTIDE SEQUENCE [LARGE SCALE GENOMIC DNA]</scope>
    <source>
        <strain evidence="3 4">CGMCC 4.6533</strain>
    </source>
</reference>
<keyword evidence="2" id="KW-0732">Signal</keyword>
<keyword evidence="4" id="KW-1185">Reference proteome</keyword>
<dbReference type="RefSeq" id="WP_090928162.1">
    <property type="nucleotide sequence ID" value="NZ_FNDJ01000001.1"/>
</dbReference>
<dbReference type="AlphaFoldDB" id="A0A1G7YXW5"/>
<dbReference type="Proteomes" id="UP000199202">
    <property type="component" value="Unassembled WGS sequence"/>
</dbReference>
<protein>
    <submittedName>
        <fullName evidence="3">Uncharacterized protein</fullName>
    </submittedName>
</protein>
<evidence type="ECO:0000313" key="4">
    <source>
        <dbReference type="Proteomes" id="UP000199202"/>
    </source>
</evidence>
<evidence type="ECO:0000256" key="2">
    <source>
        <dbReference type="SAM" id="SignalP"/>
    </source>
</evidence>